<accession>A0A383XPM1</accession>
<reference evidence="1 2" key="1">
    <citation type="submission" date="2018-05" db="EMBL/GenBank/DDBJ databases">
        <title>Abyssibacter profundi OUC007T gen. nov., sp. nov, a marine bacterium isolated from seawater of the Mariana Trench.</title>
        <authorList>
            <person name="Zhou S."/>
        </authorList>
    </citation>
    <scope>NUCLEOTIDE SEQUENCE [LARGE SCALE GENOMIC DNA]</scope>
    <source>
        <strain evidence="1 2">OUC007</strain>
    </source>
</reference>
<dbReference type="EMBL" id="QEQK01000022">
    <property type="protein sequence ID" value="PWN54575.1"/>
    <property type="molecule type" value="Genomic_DNA"/>
</dbReference>
<organism evidence="1 2">
    <name type="scientific">Abyssibacter profundi</name>
    <dbReference type="NCBI Taxonomy" id="2182787"/>
    <lineage>
        <taxon>Bacteria</taxon>
        <taxon>Pseudomonadati</taxon>
        <taxon>Pseudomonadota</taxon>
        <taxon>Gammaproteobacteria</taxon>
        <taxon>Chromatiales</taxon>
        <taxon>Oceanococcaceae</taxon>
        <taxon>Abyssibacter</taxon>
    </lineage>
</organism>
<name>A0A383XPM1_9GAMM</name>
<proteinExistence type="predicted"/>
<dbReference type="Proteomes" id="UP000251800">
    <property type="component" value="Unassembled WGS sequence"/>
</dbReference>
<dbReference type="Gene3D" id="3.40.50.150">
    <property type="entry name" value="Vaccinia Virus protein VP39"/>
    <property type="match status" value="1"/>
</dbReference>
<gene>
    <name evidence="1" type="ORF">DEH80_16575</name>
</gene>
<dbReference type="InterPro" id="IPR029063">
    <property type="entry name" value="SAM-dependent_MTases_sf"/>
</dbReference>
<protein>
    <recommendedName>
        <fullName evidence="3">Class I SAM-dependent methyltransferase</fullName>
    </recommendedName>
</protein>
<dbReference type="AlphaFoldDB" id="A0A383XPM1"/>
<dbReference type="Pfam" id="PF13489">
    <property type="entry name" value="Methyltransf_23"/>
    <property type="match status" value="1"/>
</dbReference>
<evidence type="ECO:0008006" key="3">
    <source>
        <dbReference type="Google" id="ProtNLM"/>
    </source>
</evidence>
<comment type="caution">
    <text evidence="1">The sequence shown here is derived from an EMBL/GenBank/DDBJ whole genome shotgun (WGS) entry which is preliminary data.</text>
</comment>
<sequence>MDNLIIEELLNFCPREFTSASRQFKGLIERLIEIKGVKSCIEMGGGRDPIMSYEEVSKRGIDYIVNDVSMRELEMCDDRFSKLHGNLADLGPVGVDLIFSRMVYEHVDDNERLMRALLGHLNPGGMVLHLHPALGSPPFILNKLLPEIASQAILRAFFKNRTDDGTPKFPARYDNCWATRSQERRILDWGYSYVSCVPFWGHNYYDKIPVVGGIEKISRRIFMELRLRHVASFCYTFAVK</sequence>
<dbReference type="RefSeq" id="WP_109721642.1">
    <property type="nucleotide sequence ID" value="NZ_QEQK01000022.1"/>
</dbReference>
<evidence type="ECO:0000313" key="2">
    <source>
        <dbReference type="Proteomes" id="UP000251800"/>
    </source>
</evidence>
<evidence type="ECO:0000313" key="1">
    <source>
        <dbReference type="EMBL" id="PWN54575.1"/>
    </source>
</evidence>
<dbReference type="OrthoDB" id="8210690at2"/>
<keyword evidence="2" id="KW-1185">Reference proteome</keyword>
<dbReference type="SUPFAM" id="SSF53335">
    <property type="entry name" value="S-adenosyl-L-methionine-dependent methyltransferases"/>
    <property type="match status" value="1"/>
</dbReference>